<proteinExistence type="predicted"/>
<dbReference type="InterPro" id="IPR014729">
    <property type="entry name" value="Rossmann-like_a/b/a_fold"/>
</dbReference>
<dbReference type="eggNOG" id="KOG3351">
    <property type="taxonomic scope" value="Eukaryota"/>
</dbReference>
<dbReference type="Gene3D" id="3.40.50.620">
    <property type="entry name" value="HUPs"/>
    <property type="match status" value="1"/>
</dbReference>
<dbReference type="InParanoid" id="D8LTA5"/>
<keyword evidence="2" id="KW-0472">Membrane</keyword>
<feature type="compositionally biased region" description="Gly residues" evidence="1">
    <location>
        <begin position="51"/>
        <end position="76"/>
    </location>
</feature>
<dbReference type="EMBL" id="FN649047">
    <property type="protein sequence ID" value="CBN77976.1"/>
    <property type="molecule type" value="Genomic_DNA"/>
</dbReference>
<dbReference type="InterPro" id="IPR004821">
    <property type="entry name" value="Cyt_trans-like"/>
</dbReference>
<feature type="region of interest" description="Disordered" evidence="1">
    <location>
        <begin position="197"/>
        <end position="217"/>
    </location>
</feature>
<evidence type="ECO:0000313" key="5">
    <source>
        <dbReference type="Proteomes" id="UP000002630"/>
    </source>
</evidence>
<feature type="region of interest" description="Disordered" evidence="1">
    <location>
        <begin position="38"/>
        <end position="76"/>
    </location>
</feature>
<dbReference type="NCBIfam" id="NF001985">
    <property type="entry name" value="PRK00777.1"/>
    <property type="match status" value="1"/>
</dbReference>
<feature type="compositionally biased region" description="Gly residues" evidence="1">
    <location>
        <begin position="207"/>
        <end position="216"/>
    </location>
</feature>
<keyword evidence="5" id="KW-1185">Reference proteome</keyword>
<evidence type="ECO:0000256" key="2">
    <source>
        <dbReference type="SAM" id="Phobius"/>
    </source>
</evidence>
<dbReference type="GO" id="GO:0015937">
    <property type="term" value="P:coenzyme A biosynthetic process"/>
    <property type="evidence" value="ECO:0007669"/>
    <property type="project" value="TreeGrafter"/>
</dbReference>
<accession>D8LTA5</accession>
<evidence type="ECO:0000256" key="1">
    <source>
        <dbReference type="SAM" id="MobiDB-lite"/>
    </source>
</evidence>
<dbReference type="GO" id="GO:0004140">
    <property type="term" value="F:dephospho-CoA kinase activity"/>
    <property type="evidence" value="ECO:0007669"/>
    <property type="project" value="TreeGrafter"/>
</dbReference>
<dbReference type="AlphaFoldDB" id="D8LTA5"/>
<evidence type="ECO:0000313" key="4">
    <source>
        <dbReference type="EMBL" id="CBN77976.1"/>
    </source>
</evidence>
<dbReference type="Proteomes" id="UP000002630">
    <property type="component" value="Linkage Group LG26"/>
</dbReference>
<sequence length="457" mass="47328">MPSTSSQQTAIVTTLAIAILGLFFFTKKVVRAKAALADGGHHSSRPCSPRNGGGGGGGGGATAAGSSSGKGGGAGSGGGDGRAMAFAVGLLDIAIPRDDRVGGSFPRVMINDACIARAVKEVSRQLVVSLRDADNMPAGVVRAYVSGLYQEVYDAACAADRPDLDVRVLLPATGTSGAGTAPAALPNGDGVSLPSPFTFNPGPPPEGGGGDGGPLEGGREFTVDLVRGWASREVAVLEPELEVLFSDDPPDDGRRESINADRLLAGYPALRFVGLESVASGAHTAEYFYAEDVLASIPTFSSVACGGTFDRLHGGHKKLLTLAASMCEGGTLTVGVTSDSMLKAKSNAKMLSSLPERLAGVTDFLRTLNPQMRTRVEGITDPFGPPAVEEAFDAIVVSSETVLGAEKINELRAQKGFRPLAVAVTRRLAAATLSSSYLRRAAEEKQRDMQQQQQQRK</sequence>
<organism evidence="4 5">
    <name type="scientific">Ectocarpus siliculosus</name>
    <name type="common">Brown alga</name>
    <name type="synonym">Conferva siliculosa</name>
    <dbReference type="NCBI Taxonomy" id="2880"/>
    <lineage>
        <taxon>Eukaryota</taxon>
        <taxon>Sar</taxon>
        <taxon>Stramenopiles</taxon>
        <taxon>Ochrophyta</taxon>
        <taxon>PX clade</taxon>
        <taxon>Phaeophyceae</taxon>
        <taxon>Ectocarpales</taxon>
        <taxon>Ectocarpaceae</taxon>
        <taxon>Ectocarpus</taxon>
    </lineage>
</organism>
<dbReference type="SUPFAM" id="SSF52374">
    <property type="entry name" value="Nucleotidylyl transferase"/>
    <property type="match status" value="1"/>
</dbReference>
<feature type="domain" description="Cytidyltransferase-like" evidence="3">
    <location>
        <begin position="305"/>
        <end position="440"/>
    </location>
</feature>
<gene>
    <name evidence="4" type="ORF">Esi_0081_0074</name>
</gene>
<reference evidence="4 5" key="1">
    <citation type="journal article" date="2010" name="Nature">
        <title>The Ectocarpus genome and the independent evolution of multicellularity in brown algae.</title>
        <authorList>
            <person name="Cock J.M."/>
            <person name="Sterck L."/>
            <person name="Rouze P."/>
            <person name="Scornet D."/>
            <person name="Allen A.E."/>
            <person name="Amoutzias G."/>
            <person name="Anthouard V."/>
            <person name="Artiguenave F."/>
            <person name="Aury J.M."/>
            <person name="Badger J.H."/>
            <person name="Beszteri B."/>
            <person name="Billiau K."/>
            <person name="Bonnet E."/>
            <person name="Bothwell J.H."/>
            <person name="Bowler C."/>
            <person name="Boyen C."/>
            <person name="Brownlee C."/>
            <person name="Carrano C.J."/>
            <person name="Charrier B."/>
            <person name="Cho G.Y."/>
            <person name="Coelho S.M."/>
            <person name="Collen J."/>
            <person name="Corre E."/>
            <person name="Da Silva C."/>
            <person name="Delage L."/>
            <person name="Delaroque N."/>
            <person name="Dittami S.M."/>
            <person name="Doulbeau S."/>
            <person name="Elias M."/>
            <person name="Farnham G."/>
            <person name="Gachon C.M."/>
            <person name="Gschloessl B."/>
            <person name="Heesch S."/>
            <person name="Jabbari K."/>
            <person name="Jubin C."/>
            <person name="Kawai H."/>
            <person name="Kimura K."/>
            <person name="Kloareg B."/>
            <person name="Kupper F.C."/>
            <person name="Lang D."/>
            <person name="Le Bail A."/>
            <person name="Leblanc C."/>
            <person name="Lerouge P."/>
            <person name="Lohr M."/>
            <person name="Lopez P.J."/>
            <person name="Martens C."/>
            <person name="Maumus F."/>
            <person name="Michel G."/>
            <person name="Miranda-Saavedra D."/>
            <person name="Morales J."/>
            <person name="Moreau H."/>
            <person name="Motomura T."/>
            <person name="Nagasato C."/>
            <person name="Napoli C.A."/>
            <person name="Nelson D.R."/>
            <person name="Nyvall-Collen P."/>
            <person name="Peters A.F."/>
            <person name="Pommier C."/>
            <person name="Potin P."/>
            <person name="Poulain J."/>
            <person name="Quesneville H."/>
            <person name="Read B."/>
            <person name="Rensing S.A."/>
            <person name="Ritter A."/>
            <person name="Rousvoal S."/>
            <person name="Samanta M."/>
            <person name="Samson G."/>
            <person name="Schroeder D.C."/>
            <person name="Segurens B."/>
            <person name="Strittmatter M."/>
            <person name="Tonon T."/>
            <person name="Tregear J.W."/>
            <person name="Valentin K."/>
            <person name="von Dassow P."/>
            <person name="Yamagishi T."/>
            <person name="Van de Peer Y."/>
            <person name="Wincker P."/>
        </authorList>
    </citation>
    <scope>NUCLEOTIDE SEQUENCE [LARGE SCALE GENOMIC DNA]</scope>
    <source>
        <strain evidence="5">Ec32 / CCAP1310/4</strain>
    </source>
</reference>
<name>D8LTA5_ECTSI</name>
<dbReference type="NCBIfam" id="TIGR00125">
    <property type="entry name" value="cyt_tran_rel"/>
    <property type="match status" value="1"/>
</dbReference>
<dbReference type="OrthoDB" id="330671at2759"/>
<protein>
    <recommendedName>
        <fullName evidence="3">Cytidyltransferase-like domain-containing protein</fullName>
    </recommendedName>
</protein>
<feature type="transmembrane region" description="Helical" evidence="2">
    <location>
        <begin position="6"/>
        <end position="25"/>
    </location>
</feature>
<dbReference type="EMBL" id="FN649751">
    <property type="protein sequence ID" value="CBN77976.1"/>
    <property type="molecule type" value="Genomic_DNA"/>
</dbReference>
<keyword evidence="2" id="KW-0812">Transmembrane</keyword>
<dbReference type="PANTHER" id="PTHR10695:SF46">
    <property type="entry name" value="BIFUNCTIONAL COENZYME A SYNTHASE-RELATED"/>
    <property type="match status" value="1"/>
</dbReference>
<dbReference type="PANTHER" id="PTHR10695">
    <property type="entry name" value="DEPHOSPHO-COA KINASE-RELATED"/>
    <property type="match status" value="1"/>
</dbReference>
<keyword evidence="2" id="KW-1133">Transmembrane helix</keyword>
<dbReference type="Pfam" id="PF01467">
    <property type="entry name" value="CTP_transf_like"/>
    <property type="match status" value="1"/>
</dbReference>
<evidence type="ECO:0000259" key="3">
    <source>
        <dbReference type="Pfam" id="PF01467"/>
    </source>
</evidence>
<dbReference type="STRING" id="2880.D8LTA5"/>